<dbReference type="Proteomes" id="UP001165186">
    <property type="component" value="Unassembled WGS sequence"/>
</dbReference>
<comment type="caution">
    <text evidence="1">The sequence shown here is derived from an EMBL/GenBank/DDBJ whole genome shotgun (WGS) entry which is preliminary data.</text>
</comment>
<accession>A0ACB5SQ47</accession>
<keyword evidence="2" id="KW-1185">Reference proteome</keyword>
<reference evidence="1" key="1">
    <citation type="submission" date="2024-09" db="EMBL/GenBank/DDBJ databases">
        <title>Draft Genome Sequences of Neofusicoccum parvum.</title>
        <authorList>
            <person name="Ashida A."/>
            <person name="Camagna M."/>
            <person name="Tanaka A."/>
            <person name="Takemoto D."/>
        </authorList>
    </citation>
    <scope>NUCLEOTIDE SEQUENCE</scope>
    <source>
        <strain evidence="1">PPO83</strain>
    </source>
</reference>
<evidence type="ECO:0000313" key="2">
    <source>
        <dbReference type="Proteomes" id="UP001165186"/>
    </source>
</evidence>
<evidence type="ECO:0000313" key="1">
    <source>
        <dbReference type="EMBL" id="GME51589.1"/>
    </source>
</evidence>
<organism evidence="1 2">
    <name type="scientific">Neofusicoccum parvum</name>
    <dbReference type="NCBI Taxonomy" id="310453"/>
    <lineage>
        <taxon>Eukaryota</taxon>
        <taxon>Fungi</taxon>
        <taxon>Dikarya</taxon>
        <taxon>Ascomycota</taxon>
        <taxon>Pezizomycotina</taxon>
        <taxon>Dothideomycetes</taxon>
        <taxon>Dothideomycetes incertae sedis</taxon>
        <taxon>Botryosphaeriales</taxon>
        <taxon>Botryosphaeriaceae</taxon>
        <taxon>Neofusicoccum</taxon>
    </lineage>
</organism>
<proteinExistence type="predicted"/>
<protein>
    <submittedName>
        <fullName evidence="1">Peptidase A1</fullName>
    </submittedName>
</protein>
<dbReference type="EMBL" id="BSXG01000177">
    <property type="protein sequence ID" value="GME51589.1"/>
    <property type="molecule type" value="Genomic_DNA"/>
</dbReference>
<sequence length="553" mass="60114">MATSTTAPAPIAVPATGEWDGNDGDWSTFRIAVGTPPQDFRVLVSTRGHETWVVLPEGCTADDPSDCAQTRGAEPFNGAASPGFQTNESTTWDLIGLYNLGLEDDLNLHGNGQYGYDTVHLGSGQDPFALEMEHQVVAGIATKDFYMGLLGVTATSSSFSSVSDPVTSLVDNMKQKGKIPSLSYAYTAGAQHRKSTLPSKINPDTDCASEGFKKVPGNLVLGGYDQSRFEWPDFSFTFSTDSDRTLVVGVQSITTSDSLEGLAALTSGGHLSAIDSTAPYLWLPEDVCGRFVTSFGLIYDNTTDLYLWNETIREDILQMNPTFTFKLGNEIYTSDSNSTNIEVPFAAFDLQISTPYYENATRYFPIRKANNTNQYTIGRALLQEAYLIVDQERRNFTIAQTKFSDPLPDAQLVAIEPPGADIPTSGSSGLSTGATIGIAVGAGAVGLLALLALLLCCRRRRRTRREEEEAAAARQAELQAAQEPKPYDPWRWGISEAGHNQILEMGAGYTDQDKAHRAQELDAGRDVAYELCTNHAVFEMDGNAPLSPREERK</sequence>
<gene>
    <name evidence="1" type="primary">g12472</name>
    <name evidence="1" type="ORF">NpPPO83_00012472</name>
</gene>
<name>A0ACB5SQ47_9PEZI</name>